<name>A0A426YWF5_ENSVE</name>
<protein>
    <submittedName>
        <fullName evidence="1">Uncharacterized protein</fullName>
    </submittedName>
</protein>
<reference evidence="1 2" key="1">
    <citation type="journal article" date="2014" name="Agronomy (Basel)">
        <title>A Draft Genome Sequence for Ensete ventricosum, the Drought-Tolerant Tree Against Hunger.</title>
        <authorList>
            <person name="Harrison J."/>
            <person name="Moore K.A."/>
            <person name="Paszkiewicz K."/>
            <person name="Jones T."/>
            <person name="Grant M."/>
            <person name="Ambacheew D."/>
            <person name="Muzemil S."/>
            <person name="Studholme D.J."/>
        </authorList>
    </citation>
    <scope>NUCLEOTIDE SEQUENCE [LARGE SCALE GENOMIC DNA]</scope>
</reference>
<comment type="caution">
    <text evidence="1">The sequence shown here is derived from an EMBL/GenBank/DDBJ whole genome shotgun (WGS) entry which is preliminary data.</text>
</comment>
<dbReference type="EMBL" id="AMZH03009786">
    <property type="protein sequence ID" value="RRT56066.1"/>
    <property type="molecule type" value="Genomic_DNA"/>
</dbReference>
<accession>A0A426YWF5</accession>
<sequence>MPLRRWQGWPWAGRWRLPPSKHAANSRSLRPGRWRPPYAAWSWAVSPCGLAAASRARGWPPLASYCSCGWLPLAGGLAAADRPFVGEPWLQPTTPL</sequence>
<gene>
    <name evidence="1" type="ORF">B296_00018206</name>
</gene>
<proteinExistence type="predicted"/>
<dbReference type="AlphaFoldDB" id="A0A426YWF5"/>
<evidence type="ECO:0000313" key="2">
    <source>
        <dbReference type="Proteomes" id="UP000287651"/>
    </source>
</evidence>
<evidence type="ECO:0000313" key="1">
    <source>
        <dbReference type="EMBL" id="RRT56066.1"/>
    </source>
</evidence>
<dbReference type="Proteomes" id="UP000287651">
    <property type="component" value="Unassembled WGS sequence"/>
</dbReference>
<organism evidence="1 2">
    <name type="scientific">Ensete ventricosum</name>
    <name type="common">Abyssinian banana</name>
    <name type="synonym">Musa ensete</name>
    <dbReference type="NCBI Taxonomy" id="4639"/>
    <lineage>
        <taxon>Eukaryota</taxon>
        <taxon>Viridiplantae</taxon>
        <taxon>Streptophyta</taxon>
        <taxon>Embryophyta</taxon>
        <taxon>Tracheophyta</taxon>
        <taxon>Spermatophyta</taxon>
        <taxon>Magnoliopsida</taxon>
        <taxon>Liliopsida</taxon>
        <taxon>Zingiberales</taxon>
        <taxon>Musaceae</taxon>
        <taxon>Ensete</taxon>
    </lineage>
</organism>